<sequence>MINFIVWGILGIATVILLAMYFKKRNAVWGGFTLGIVIGLIIALIFIFKGDGFSLYIIGKAAALGTMVGFIAELLGKLSGHIKSKQK</sequence>
<feature type="transmembrane region" description="Helical" evidence="1">
    <location>
        <begin position="6"/>
        <end position="22"/>
    </location>
</feature>
<protein>
    <submittedName>
        <fullName evidence="2">Uncharacterized protein</fullName>
    </submittedName>
</protein>
<proteinExistence type="predicted"/>
<evidence type="ECO:0000313" key="3">
    <source>
        <dbReference type="Proteomes" id="UP000178599"/>
    </source>
</evidence>
<keyword evidence="1" id="KW-0472">Membrane</keyword>
<accession>A0A1G2CNE9</accession>
<feature type="transmembrane region" description="Helical" evidence="1">
    <location>
        <begin position="54"/>
        <end position="75"/>
    </location>
</feature>
<name>A0A1G2CNE9_9BACT</name>
<comment type="caution">
    <text evidence="2">The sequence shown here is derived from an EMBL/GenBank/DDBJ whole genome shotgun (WGS) entry which is preliminary data.</text>
</comment>
<evidence type="ECO:0000256" key="1">
    <source>
        <dbReference type="SAM" id="Phobius"/>
    </source>
</evidence>
<feature type="transmembrane region" description="Helical" evidence="1">
    <location>
        <begin position="29"/>
        <end position="48"/>
    </location>
</feature>
<gene>
    <name evidence="2" type="ORF">A2390_02285</name>
</gene>
<keyword evidence="1" id="KW-0812">Transmembrane</keyword>
<dbReference type="AlphaFoldDB" id="A0A1G2CNE9"/>
<keyword evidence="1" id="KW-1133">Transmembrane helix</keyword>
<dbReference type="EMBL" id="MHLE01000020">
    <property type="protein sequence ID" value="OGZ02767.1"/>
    <property type="molecule type" value="Genomic_DNA"/>
</dbReference>
<evidence type="ECO:0000313" key="2">
    <source>
        <dbReference type="EMBL" id="OGZ02767.1"/>
    </source>
</evidence>
<organism evidence="2 3">
    <name type="scientific">Candidatus Liptonbacteria bacterium RIFOXYB1_FULL_36_10</name>
    <dbReference type="NCBI Taxonomy" id="1798654"/>
    <lineage>
        <taxon>Bacteria</taxon>
        <taxon>Candidatus Liptoniibacteriota</taxon>
    </lineage>
</organism>
<reference evidence="2 3" key="1">
    <citation type="journal article" date="2016" name="Nat. Commun.">
        <title>Thousands of microbial genomes shed light on interconnected biogeochemical processes in an aquifer system.</title>
        <authorList>
            <person name="Anantharaman K."/>
            <person name="Brown C.T."/>
            <person name="Hug L.A."/>
            <person name="Sharon I."/>
            <person name="Castelle C.J."/>
            <person name="Probst A.J."/>
            <person name="Thomas B.C."/>
            <person name="Singh A."/>
            <person name="Wilkins M.J."/>
            <person name="Karaoz U."/>
            <person name="Brodie E.L."/>
            <person name="Williams K.H."/>
            <person name="Hubbard S.S."/>
            <person name="Banfield J.F."/>
        </authorList>
    </citation>
    <scope>NUCLEOTIDE SEQUENCE [LARGE SCALE GENOMIC DNA]</scope>
</reference>
<dbReference type="Proteomes" id="UP000178599">
    <property type="component" value="Unassembled WGS sequence"/>
</dbReference>